<feature type="compositionally biased region" description="Basic and acidic residues" evidence="1">
    <location>
        <begin position="199"/>
        <end position="220"/>
    </location>
</feature>
<name>A0A3E2GXX1_SCYLI</name>
<dbReference type="AlphaFoldDB" id="A0A3E2GXX1"/>
<evidence type="ECO:0000256" key="1">
    <source>
        <dbReference type="SAM" id="MobiDB-lite"/>
    </source>
</evidence>
<protein>
    <submittedName>
        <fullName evidence="2">Uncharacterized protein</fullName>
    </submittedName>
</protein>
<accession>A0A3E2GXX1</accession>
<keyword evidence="3" id="KW-1185">Reference proteome</keyword>
<feature type="region of interest" description="Disordered" evidence="1">
    <location>
        <begin position="236"/>
        <end position="260"/>
    </location>
</feature>
<dbReference type="OrthoDB" id="10496342at2759"/>
<gene>
    <name evidence="2" type="ORF">B7463_g10497</name>
</gene>
<feature type="non-terminal residue" evidence="2">
    <location>
        <position position="305"/>
    </location>
</feature>
<reference evidence="2 3" key="1">
    <citation type="submission" date="2018-05" db="EMBL/GenBank/DDBJ databases">
        <title>Draft genome sequence of Scytalidium lignicola DSM 105466, a ubiquitous saprotrophic fungus.</title>
        <authorList>
            <person name="Buettner E."/>
            <person name="Gebauer A.M."/>
            <person name="Hofrichter M."/>
            <person name="Liers C."/>
            <person name="Kellner H."/>
        </authorList>
    </citation>
    <scope>NUCLEOTIDE SEQUENCE [LARGE SCALE GENOMIC DNA]</scope>
    <source>
        <strain evidence="2 3">DSM 105466</strain>
    </source>
</reference>
<feature type="region of interest" description="Disordered" evidence="1">
    <location>
        <begin position="197"/>
        <end position="222"/>
    </location>
</feature>
<comment type="caution">
    <text evidence="2">The sequence shown here is derived from an EMBL/GenBank/DDBJ whole genome shotgun (WGS) entry which is preliminary data.</text>
</comment>
<dbReference type="Proteomes" id="UP000258309">
    <property type="component" value="Unassembled WGS sequence"/>
</dbReference>
<evidence type="ECO:0000313" key="2">
    <source>
        <dbReference type="EMBL" id="RFU25842.1"/>
    </source>
</evidence>
<feature type="compositionally biased region" description="Pro residues" evidence="1">
    <location>
        <begin position="239"/>
        <end position="253"/>
    </location>
</feature>
<evidence type="ECO:0000313" key="3">
    <source>
        <dbReference type="Proteomes" id="UP000258309"/>
    </source>
</evidence>
<dbReference type="EMBL" id="NCSJ02000300">
    <property type="protein sequence ID" value="RFU25842.1"/>
    <property type="molecule type" value="Genomic_DNA"/>
</dbReference>
<feature type="non-terminal residue" evidence="2">
    <location>
        <position position="1"/>
    </location>
</feature>
<sequence>MGEFTMKTKVVIKHSACGHKTSDYDGIGKSSNGSSVKPVTNANLEAKASRWRSAVQVVMERVSRRRRRSTETIEVIGFCQRCLRRAKDGKTPKLDEDFLKTLTPEQRKRVREDPLHFAVVEWTRGEAMDVDFHDVERNKRRVEMMKTFLCNSCEAEHHIVTPESRAANQGLCCKDGLRDFLEVFMMREFVRKRCGGAAEARRADSATDTDTHTHTPHRSEPGILWEQWKQYTRTHHGLYPPPDAAAPDKPLPAVPSDDGQVSTTIAASSVQQPILHQPMPCRPNRILDNVIFSDEYISSFPPSYN</sequence>
<organism evidence="2 3">
    <name type="scientific">Scytalidium lignicola</name>
    <name type="common">Hyphomycete</name>
    <dbReference type="NCBI Taxonomy" id="5539"/>
    <lineage>
        <taxon>Eukaryota</taxon>
        <taxon>Fungi</taxon>
        <taxon>Dikarya</taxon>
        <taxon>Ascomycota</taxon>
        <taxon>Pezizomycotina</taxon>
        <taxon>Leotiomycetes</taxon>
        <taxon>Leotiomycetes incertae sedis</taxon>
        <taxon>Scytalidium</taxon>
    </lineage>
</organism>
<proteinExistence type="predicted"/>